<gene>
    <name evidence="3" type="ORF">VDBG_04019</name>
</gene>
<feature type="compositionally biased region" description="Basic and acidic residues" evidence="1">
    <location>
        <begin position="42"/>
        <end position="52"/>
    </location>
</feature>
<proteinExistence type="predicted"/>
<protein>
    <recommendedName>
        <fullName evidence="5">Indole-diterpene biosynthesis protein PaxU</fullName>
    </recommendedName>
</protein>
<name>C9SFC4_VERA1</name>
<dbReference type="Pfam" id="PF05705">
    <property type="entry name" value="DUF829"/>
    <property type="match status" value="1"/>
</dbReference>
<dbReference type="eggNOG" id="ENOG502S6B9">
    <property type="taxonomic scope" value="Eukaryota"/>
</dbReference>
<evidence type="ECO:0000313" key="4">
    <source>
        <dbReference type="Proteomes" id="UP000008698"/>
    </source>
</evidence>
<dbReference type="HOGENOM" id="CLU_036503_0_1_1"/>
<evidence type="ECO:0008006" key="5">
    <source>
        <dbReference type="Google" id="ProtNLM"/>
    </source>
</evidence>
<feature type="transmembrane region" description="Helical" evidence="2">
    <location>
        <begin position="238"/>
        <end position="256"/>
    </location>
</feature>
<dbReference type="OrthoDB" id="77878at2759"/>
<keyword evidence="2" id="KW-0472">Membrane</keyword>
<reference evidence="4" key="1">
    <citation type="journal article" date="2011" name="PLoS Pathog.">
        <title>Comparative genomics yields insights into niche adaptation of plant vascular wilt pathogens.</title>
        <authorList>
            <person name="Klosterman S.J."/>
            <person name="Subbarao K.V."/>
            <person name="Kang S."/>
            <person name="Veronese P."/>
            <person name="Gold S.E."/>
            <person name="Thomma B.P.H.J."/>
            <person name="Chen Z."/>
            <person name="Henrissat B."/>
            <person name="Lee Y.-H."/>
            <person name="Park J."/>
            <person name="Garcia-Pedrajas M.D."/>
            <person name="Barbara D.J."/>
            <person name="Anchieta A."/>
            <person name="de Jonge R."/>
            <person name="Santhanam P."/>
            <person name="Maruthachalam K."/>
            <person name="Atallah Z."/>
            <person name="Amyotte S.G."/>
            <person name="Paz Z."/>
            <person name="Inderbitzin P."/>
            <person name="Hayes R.J."/>
            <person name="Heiman D.I."/>
            <person name="Young S."/>
            <person name="Zeng Q."/>
            <person name="Engels R."/>
            <person name="Galagan J."/>
            <person name="Cuomo C.A."/>
            <person name="Dobinson K.F."/>
            <person name="Ma L.-J."/>
        </authorList>
    </citation>
    <scope>NUCLEOTIDE SEQUENCE [LARGE SCALE GENOMIC DNA]</scope>
    <source>
        <strain evidence="4">VaMs.102 / ATCC MYA-4576 / FGSC 10136</strain>
    </source>
</reference>
<accession>C9SFC4</accession>
<keyword evidence="4" id="KW-1185">Reference proteome</keyword>
<dbReference type="PANTHER" id="PTHR12265:SF40">
    <property type="entry name" value="DUF829-DOMAIN-CONTAINING PROTEIN"/>
    <property type="match status" value="1"/>
</dbReference>
<sequence>MLERFLRPAWTIGLGQMLGMRRCGPQRGHCHGVRLGASHPSAETDPRRDDGPQVRGSAAQLRTKCDDALPVLLPRGTTCSLDTAMATQSPDPFLRMRTLTPSTLLYDPPSPSHDLTILFAWYAASDAHIAKYLSHHLLLFPHTRLLLIKHPATHVLSRPRSQAALAPALSLIAGLPPPASDKDHRLRLHVFSNGGAASLHRLLALLGPAALPPHVAVFDSCPAPFRFRRTHGALATGVPWPLAPVLYILLAIYWLLHVPLRRSSSLDRAAAALNAERVTATELRRTYVYSADDKMVGWKDVEAHADEAAAGGLEVRRERFVGSGHVAHARTDSARYWKVVTETFKKAA</sequence>
<evidence type="ECO:0000256" key="1">
    <source>
        <dbReference type="SAM" id="MobiDB-lite"/>
    </source>
</evidence>
<keyword evidence="2" id="KW-1133">Transmembrane helix</keyword>
<keyword evidence="2" id="KW-0812">Transmembrane</keyword>
<dbReference type="AlphaFoldDB" id="C9SFC4"/>
<feature type="region of interest" description="Disordered" evidence="1">
    <location>
        <begin position="34"/>
        <end position="54"/>
    </location>
</feature>
<dbReference type="PANTHER" id="PTHR12265">
    <property type="entry name" value="TRANSMEMBRANE PROTEIN 53"/>
    <property type="match status" value="1"/>
</dbReference>
<evidence type="ECO:0000256" key="2">
    <source>
        <dbReference type="SAM" id="Phobius"/>
    </source>
</evidence>
<dbReference type="OMA" id="MDSCPGY"/>
<dbReference type="InterPro" id="IPR008547">
    <property type="entry name" value="DUF829_TMEM53"/>
</dbReference>
<dbReference type="Proteomes" id="UP000008698">
    <property type="component" value="Unassembled WGS sequence"/>
</dbReference>
<evidence type="ECO:0000313" key="3">
    <source>
        <dbReference type="EMBL" id="EEY17910.1"/>
    </source>
</evidence>
<dbReference type="RefSeq" id="XP_003006066.1">
    <property type="nucleotide sequence ID" value="XM_003006020.1"/>
</dbReference>
<dbReference type="GeneID" id="9532681"/>
<dbReference type="KEGG" id="val:VDBG_04019"/>
<organism evidence="4">
    <name type="scientific">Verticillium alfalfae (strain VaMs.102 / ATCC MYA-4576 / FGSC 10136)</name>
    <name type="common">Verticillium wilt of alfalfa</name>
    <name type="synonym">Verticillium albo-atrum</name>
    <dbReference type="NCBI Taxonomy" id="526221"/>
    <lineage>
        <taxon>Eukaryota</taxon>
        <taxon>Fungi</taxon>
        <taxon>Dikarya</taxon>
        <taxon>Ascomycota</taxon>
        <taxon>Pezizomycotina</taxon>
        <taxon>Sordariomycetes</taxon>
        <taxon>Hypocreomycetidae</taxon>
        <taxon>Glomerellales</taxon>
        <taxon>Plectosphaerellaceae</taxon>
        <taxon>Verticillium</taxon>
    </lineage>
</organism>
<dbReference type="EMBL" id="DS985217">
    <property type="protein sequence ID" value="EEY17910.1"/>
    <property type="molecule type" value="Genomic_DNA"/>
</dbReference>